<keyword evidence="4" id="KW-1185">Reference proteome</keyword>
<dbReference type="Proteomes" id="UP000018780">
    <property type="component" value="Chromosome"/>
</dbReference>
<dbReference type="OrthoDB" id="273614at2"/>
<dbReference type="AlphaFoldDB" id="V9VUU6"/>
<dbReference type="KEGG" id="lmd:METH_12990"/>
<dbReference type="SUPFAM" id="SSF55729">
    <property type="entry name" value="Acyl-CoA N-acyltransferases (Nat)"/>
    <property type="match status" value="1"/>
</dbReference>
<dbReference type="CDD" id="cd04301">
    <property type="entry name" value="NAT_SF"/>
    <property type="match status" value="1"/>
</dbReference>
<dbReference type="Pfam" id="PF00583">
    <property type="entry name" value="Acetyltransf_1"/>
    <property type="match status" value="1"/>
</dbReference>
<dbReference type="Gene3D" id="3.40.630.30">
    <property type="match status" value="1"/>
</dbReference>
<dbReference type="PROSITE" id="PS51186">
    <property type="entry name" value="GNAT"/>
    <property type="match status" value="1"/>
</dbReference>
<evidence type="ECO:0000313" key="4">
    <source>
        <dbReference type="Proteomes" id="UP000018780"/>
    </source>
</evidence>
<proteinExistence type="predicted"/>
<dbReference type="PANTHER" id="PTHR13947:SF37">
    <property type="entry name" value="LD18367P"/>
    <property type="match status" value="1"/>
</dbReference>
<evidence type="ECO:0000256" key="1">
    <source>
        <dbReference type="ARBA" id="ARBA00022679"/>
    </source>
</evidence>
<dbReference type="RefSeq" id="WP_024090822.1">
    <property type="nucleotide sequence ID" value="NC_023135.1"/>
</dbReference>
<dbReference type="InterPro" id="IPR016181">
    <property type="entry name" value="Acyl_CoA_acyltransferase"/>
</dbReference>
<evidence type="ECO:0000313" key="3">
    <source>
        <dbReference type="EMBL" id="AHD01474.1"/>
    </source>
</evidence>
<evidence type="ECO:0000259" key="2">
    <source>
        <dbReference type="PROSITE" id="PS51186"/>
    </source>
</evidence>
<dbReference type="PATRIC" id="fig|999552.6.peg.2590"/>
<dbReference type="PANTHER" id="PTHR13947">
    <property type="entry name" value="GNAT FAMILY N-ACETYLTRANSFERASE"/>
    <property type="match status" value="1"/>
</dbReference>
<keyword evidence="1 3" id="KW-0808">Transferase</keyword>
<organism evidence="3 4">
    <name type="scientific">Leisingera methylohalidivorans DSM 14336</name>
    <dbReference type="NCBI Taxonomy" id="999552"/>
    <lineage>
        <taxon>Bacteria</taxon>
        <taxon>Pseudomonadati</taxon>
        <taxon>Pseudomonadota</taxon>
        <taxon>Alphaproteobacteria</taxon>
        <taxon>Rhodobacterales</taxon>
        <taxon>Roseobacteraceae</taxon>
        <taxon>Leisingera</taxon>
    </lineage>
</organism>
<dbReference type="EMBL" id="CP006773">
    <property type="protein sequence ID" value="AHD01474.1"/>
    <property type="molecule type" value="Genomic_DNA"/>
</dbReference>
<reference evidence="3 4" key="1">
    <citation type="submission" date="2013-09" db="EMBL/GenBank/DDBJ databases">
        <authorList>
            <consortium name="DOE Joint Genome Institute"/>
            <person name="Klenk H.-P."/>
            <person name="Huntemann M."/>
            <person name="Han J."/>
            <person name="Chen A."/>
            <person name="Kyrpides N."/>
            <person name="Mavromatis K."/>
            <person name="Markowitz V."/>
            <person name="Palaniappan K."/>
            <person name="Ivanova N."/>
            <person name="Schaumberg A."/>
            <person name="Pati A."/>
            <person name="Liolios K."/>
            <person name="Nordberg H.P."/>
            <person name="Cantor M.N."/>
            <person name="Hua S.X."/>
            <person name="Woyke T."/>
        </authorList>
    </citation>
    <scope>NUCLEOTIDE SEQUENCE [LARGE SCALE GENOMIC DNA]</scope>
    <source>
        <strain evidence="3 4">DSM 14336</strain>
    </source>
</reference>
<sequence length="168" mass="18769">MMDVTLRRFAPTDMQWLAARHQDLYAREAGFDETFGPLVADILHSFCAGHDPACERGWMAEGGGERLGTVFCMKQDAATAQLRLFLLTPAARGKGLGKRLLRECMAFARAAGYRGMMLKTHESHQTACALYRAFGWQLTDSRPVHSFGQDLVEQTWRLSFPVSDSQAP</sequence>
<dbReference type="GO" id="GO:0008080">
    <property type="term" value="F:N-acetyltransferase activity"/>
    <property type="evidence" value="ECO:0007669"/>
    <property type="project" value="InterPro"/>
</dbReference>
<accession>V9VUU6</accession>
<dbReference type="HOGENOM" id="CLU_105924_1_0_5"/>
<dbReference type="InterPro" id="IPR050769">
    <property type="entry name" value="NAT_camello-type"/>
</dbReference>
<dbReference type="InterPro" id="IPR000182">
    <property type="entry name" value="GNAT_dom"/>
</dbReference>
<name>V9VUU6_9RHOB</name>
<gene>
    <name evidence="3" type="ORF">METH_12990</name>
</gene>
<protein>
    <submittedName>
        <fullName evidence="3">Acetyltransferase</fullName>
    </submittedName>
</protein>
<feature type="domain" description="N-acetyltransferase" evidence="2">
    <location>
        <begin position="14"/>
        <end position="163"/>
    </location>
</feature>